<dbReference type="GO" id="GO:0033554">
    <property type="term" value="P:cellular response to stress"/>
    <property type="evidence" value="ECO:0007669"/>
    <property type="project" value="UniProtKB-ARBA"/>
</dbReference>
<dbReference type="PROSITE" id="PS50908">
    <property type="entry name" value="RWD"/>
    <property type="match status" value="1"/>
</dbReference>
<dbReference type="FunFam" id="3.10.110.10:FF:000050">
    <property type="entry name" value="eIF-2-alpha kinase GCN2"/>
    <property type="match status" value="1"/>
</dbReference>
<dbReference type="Gene3D" id="3.10.110.10">
    <property type="entry name" value="Ubiquitin Conjugating Enzyme"/>
    <property type="match status" value="1"/>
</dbReference>
<accession>A0A556U5X2</accession>
<evidence type="ECO:0000256" key="4">
    <source>
        <dbReference type="ARBA" id="ARBA00022490"/>
    </source>
</evidence>
<keyword evidence="5" id="KW-0539">Nucleus</keyword>
<evidence type="ECO:0000256" key="2">
    <source>
        <dbReference type="ARBA" id="ARBA00004496"/>
    </source>
</evidence>
<keyword evidence="4" id="KW-0963">Cytoplasm</keyword>
<gene>
    <name evidence="8" type="ORF">Baya_8513</name>
</gene>
<evidence type="ECO:0000313" key="9">
    <source>
        <dbReference type="Proteomes" id="UP000319801"/>
    </source>
</evidence>
<proteinExistence type="predicted"/>
<comment type="caution">
    <text evidence="8">The sequence shown here is derived from an EMBL/GenBank/DDBJ whole genome shotgun (WGS) entry which is preliminary data.</text>
</comment>
<organism evidence="8 9">
    <name type="scientific">Bagarius yarrelli</name>
    <name type="common">Goonch</name>
    <name type="synonym">Bagrus yarrelli</name>
    <dbReference type="NCBI Taxonomy" id="175774"/>
    <lineage>
        <taxon>Eukaryota</taxon>
        <taxon>Metazoa</taxon>
        <taxon>Chordata</taxon>
        <taxon>Craniata</taxon>
        <taxon>Vertebrata</taxon>
        <taxon>Euteleostomi</taxon>
        <taxon>Actinopterygii</taxon>
        <taxon>Neopterygii</taxon>
        <taxon>Teleostei</taxon>
        <taxon>Ostariophysi</taxon>
        <taxon>Siluriformes</taxon>
        <taxon>Sisoridae</taxon>
        <taxon>Sisorinae</taxon>
        <taxon>Bagarius</taxon>
    </lineage>
</organism>
<evidence type="ECO:0000259" key="7">
    <source>
        <dbReference type="PROSITE" id="PS50908"/>
    </source>
</evidence>
<dbReference type="PANTHER" id="PTHR15628:SF1">
    <property type="entry name" value="RWD DOMAIN-CONTAINING PROTEIN 3"/>
    <property type="match status" value="1"/>
</dbReference>
<sequence>MSEEALDEMSVLSAIFCGKDEFQLIEESAHSGLVYCICPAIHTDSGRKTLKLMFHLPPLYPQTSPDLSITSQDFSRKQCQELKQAMLRKAHTFPPEPMVHQLVTWLQDNLTDLITSTDRRGDCGNTADDDAQAQDTWMALLHLDHMRSKAKYIKLIEKWTSELGLMGRLFITRPILILLQGTKESIKEYIHLQRKVKVDVDSSGKRCKEKMMRVLCEVPLTEDFKRISTFEVKEDLSHEDLKREFDLVGSLKLYQEFVPLLQ</sequence>
<reference evidence="8 9" key="1">
    <citation type="journal article" date="2019" name="Genome Biol. Evol.">
        <title>Whole-Genome Sequencing of the Giant Devil Catfish, Bagarius yarrelli.</title>
        <authorList>
            <person name="Jiang W."/>
            <person name="Lv Y."/>
            <person name="Cheng L."/>
            <person name="Yang K."/>
            <person name="Chao B."/>
            <person name="Wang X."/>
            <person name="Li Y."/>
            <person name="Pan X."/>
            <person name="You X."/>
            <person name="Zhang Y."/>
            <person name="Yang J."/>
            <person name="Li J."/>
            <person name="Zhang X."/>
            <person name="Liu S."/>
            <person name="Sun C."/>
            <person name="Yang J."/>
            <person name="Shi Q."/>
        </authorList>
    </citation>
    <scope>NUCLEOTIDE SEQUENCE [LARGE SCALE GENOMIC DNA]</scope>
    <source>
        <strain evidence="8">JWS20170419001</strain>
        <tissue evidence="8">Muscle</tissue>
    </source>
</reference>
<evidence type="ECO:0000256" key="6">
    <source>
        <dbReference type="ARBA" id="ARBA00053748"/>
    </source>
</evidence>
<protein>
    <recommendedName>
        <fullName evidence="3">RWD domain-containing protein 3</fullName>
    </recommendedName>
</protein>
<dbReference type="GO" id="GO:0005634">
    <property type="term" value="C:nucleus"/>
    <property type="evidence" value="ECO:0007669"/>
    <property type="project" value="UniProtKB-SubCell"/>
</dbReference>
<keyword evidence="9" id="KW-1185">Reference proteome</keyword>
<dbReference type="Pfam" id="PF05773">
    <property type="entry name" value="RWD"/>
    <property type="match status" value="1"/>
</dbReference>
<dbReference type="CDD" id="cd24164">
    <property type="entry name" value="RWDD3_C"/>
    <property type="match status" value="1"/>
</dbReference>
<evidence type="ECO:0000313" key="8">
    <source>
        <dbReference type="EMBL" id="TSN03377.1"/>
    </source>
</evidence>
<dbReference type="GO" id="GO:1902073">
    <property type="term" value="P:positive regulation of hypoxia-inducible factor-1alpha signaling pathway"/>
    <property type="evidence" value="ECO:0007669"/>
    <property type="project" value="InterPro"/>
</dbReference>
<dbReference type="InterPro" id="IPR006575">
    <property type="entry name" value="RWD_dom"/>
</dbReference>
<dbReference type="InterPro" id="IPR038840">
    <property type="entry name" value="RWDD3"/>
</dbReference>
<comment type="function">
    <text evidence="6">Enhancer of SUMO conjugation. Increases SUMO conjugation to proteins by promoting the: binding of E1 and E2 enzymes, thioester linkage between SUMO and ube2i/ubc9 and transfer of SUMO to specific target proteins which include hif1a, pias, nfkbia, nr3c1 and top1. Has no effect on ubiquitination.</text>
</comment>
<comment type="subcellular location">
    <subcellularLocation>
        <location evidence="2">Cytoplasm</location>
    </subcellularLocation>
    <subcellularLocation>
        <location evidence="1">Nucleus</location>
    </subcellularLocation>
</comment>
<evidence type="ECO:0000256" key="3">
    <source>
        <dbReference type="ARBA" id="ARBA00015444"/>
    </source>
</evidence>
<evidence type="ECO:0000256" key="1">
    <source>
        <dbReference type="ARBA" id="ARBA00004123"/>
    </source>
</evidence>
<dbReference type="Proteomes" id="UP000319801">
    <property type="component" value="Unassembled WGS sequence"/>
</dbReference>
<dbReference type="GO" id="GO:0033235">
    <property type="term" value="P:positive regulation of protein sumoylation"/>
    <property type="evidence" value="ECO:0007669"/>
    <property type="project" value="InterPro"/>
</dbReference>
<feature type="domain" description="RWD" evidence="7">
    <location>
        <begin position="7"/>
        <end position="113"/>
    </location>
</feature>
<dbReference type="GO" id="GO:0005737">
    <property type="term" value="C:cytoplasm"/>
    <property type="evidence" value="ECO:0007669"/>
    <property type="project" value="UniProtKB-SubCell"/>
</dbReference>
<dbReference type="InterPro" id="IPR016135">
    <property type="entry name" value="UBQ-conjugating_enzyme/RWD"/>
</dbReference>
<name>A0A556U5X2_BAGYA</name>
<evidence type="ECO:0000256" key="5">
    <source>
        <dbReference type="ARBA" id="ARBA00023242"/>
    </source>
</evidence>
<dbReference type="GO" id="GO:0010468">
    <property type="term" value="P:regulation of gene expression"/>
    <property type="evidence" value="ECO:0007669"/>
    <property type="project" value="UniProtKB-ARBA"/>
</dbReference>
<dbReference type="PANTHER" id="PTHR15628">
    <property type="entry name" value="RWD DOMAIN-CONTAINING PROTEIN 3"/>
    <property type="match status" value="1"/>
</dbReference>
<dbReference type="EMBL" id="VCAZ01000052">
    <property type="protein sequence ID" value="TSN03377.1"/>
    <property type="molecule type" value="Genomic_DNA"/>
</dbReference>
<dbReference type="OrthoDB" id="167315at2759"/>
<dbReference type="AlphaFoldDB" id="A0A556U5X2"/>
<dbReference type="SMART" id="SM00591">
    <property type="entry name" value="RWD"/>
    <property type="match status" value="1"/>
</dbReference>
<dbReference type="SUPFAM" id="SSF54495">
    <property type="entry name" value="UBC-like"/>
    <property type="match status" value="1"/>
</dbReference>